<gene>
    <name evidence="7" type="primary">ppa</name>
    <name evidence="8" type="ORF">US86_C0001G0238</name>
</gene>
<sequence>MNIKNLPRGEKYPEEFNLVIEMPKNSHNKYEYDEELDIIKIDRVFYTAMALPYDYGFIPQTRSEDGDHLDGIIFLDAPSYPGIMVVGRPIGVLYMVDSGEKDEKIIAVPVDDPRYEHVTELDQLPPHFKKEIEHYFSHYKDLQNKKVEVTGWGNREEALKVMQSSIE</sequence>
<dbReference type="SUPFAM" id="SSF50324">
    <property type="entry name" value="Inorganic pyrophosphatase"/>
    <property type="match status" value="1"/>
</dbReference>
<feature type="binding site" evidence="7">
    <location>
        <position position="139"/>
    </location>
    <ligand>
        <name>substrate</name>
    </ligand>
</feature>
<reference evidence="8 9" key="1">
    <citation type="journal article" date="2015" name="Nature">
        <title>rRNA introns, odd ribosomes, and small enigmatic genomes across a large radiation of phyla.</title>
        <authorList>
            <person name="Brown C.T."/>
            <person name="Hug L.A."/>
            <person name="Thomas B.C."/>
            <person name="Sharon I."/>
            <person name="Castelle C.J."/>
            <person name="Singh A."/>
            <person name="Wilkins M.J."/>
            <person name="Williams K.H."/>
            <person name="Banfield J.F."/>
        </authorList>
    </citation>
    <scope>NUCLEOTIDE SEQUENCE [LARGE SCALE GENOMIC DNA]</scope>
</reference>
<organism evidence="8 9">
    <name type="scientific">Candidatus Daviesbacteria bacterium GW2011_GWA2_38_24</name>
    <dbReference type="NCBI Taxonomy" id="1618422"/>
    <lineage>
        <taxon>Bacteria</taxon>
        <taxon>Candidatus Daviesiibacteriota</taxon>
    </lineage>
</organism>
<evidence type="ECO:0000256" key="3">
    <source>
        <dbReference type="ARBA" id="ARBA00022723"/>
    </source>
</evidence>
<dbReference type="FunFam" id="3.90.80.10:FF:000003">
    <property type="entry name" value="Inorganic pyrophosphatase"/>
    <property type="match status" value="1"/>
</dbReference>
<dbReference type="GO" id="GO:0005737">
    <property type="term" value="C:cytoplasm"/>
    <property type="evidence" value="ECO:0007669"/>
    <property type="project" value="UniProtKB-SubCell"/>
</dbReference>
<dbReference type="Pfam" id="PF00719">
    <property type="entry name" value="Pyrophosphatase"/>
    <property type="match status" value="1"/>
</dbReference>
<keyword evidence="2 7" id="KW-0963">Cytoplasm</keyword>
<protein>
    <recommendedName>
        <fullName evidence="7">Inorganic pyrophosphatase</fullName>
        <ecNumber evidence="7">3.6.1.1</ecNumber>
    </recommendedName>
    <alternativeName>
        <fullName evidence="7">Pyrophosphate phospho-hydrolase</fullName>
        <shortName evidence="7">PPase</shortName>
    </alternativeName>
</protein>
<evidence type="ECO:0000256" key="7">
    <source>
        <dbReference type="HAMAP-Rule" id="MF_00209"/>
    </source>
</evidence>
<dbReference type="GO" id="GO:0006796">
    <property type="term" value="P:phosphate-containing compound metabolic process"/>
    <property type="evidence" value="ECO:0007669"/>
    <property type="project" value="InterPro"/>
</dbReference>
<proteinExistence type="inferred from homology"/>
<dbReference type="AlphaFoldDB" id="A0A0G0MQW6"/>
<comment type="subunit">
    <text evidence="7">Homohexamer.</text>
</comment>
<evidence type="ECO:0000256" key="1">
    <source>
        <dbReference type="ARBA" id="ARBA00001946"/>
    </source>
</evidence>
<comment type="function">
    <text evidence="7">Catalyzes the hydrolysis of inorganic pyrophosphate (PPi) forming two phosphate ions.</text>
</comment>
<feature type="binding site" evidence="7">
    <location>
        <position position="70"/>
    </location>
    <ligand>
        <name>Mg(2+)</name>
        <dbReference type="ChEBI" id="CHEBI:18420"/>
        <label>2</label>
    </ligand>
</feature>
<name>A0A0G0MQW6_9BACT</name>
<dbReference type="EC" id="3.6.1.1" evidence="7"/>
<feature type="binding site" evidence="7">
    <location>
        <position position="29"/>
    </location>
    <ligand>
        <name>substrate</name>
    </ligand>
</feature>
<comment type="caution">
    <text evidence="8">The sequence shown here is derived from an EMBL/GenBank/DDBJ whole genome shotgun (WGS) entry which is preliminary data.</text>
</comment>
<dbReference type="CDD" id="cd00412">
    <property type="entry name" value="pyrophosphatase"/>
    <property type="match status" value="1"/>
</dbReference>
<dbReference type="GO" id="GO:0004427">
    <property type="term" value="F:inorganic diphosphate phosphatase activity"/>
    <property type="evidence" value="ECO:0007669"/>
    <property type="project" value="UniProtKB-UniRule"/>
</dbReference>
<comment type="cofactor">
    <cofactor evidence="1 7">
        <name>Mg(2+)</name>
        <dbReference type="ChEBI" id="CHEBI:18420"/>
    </cofactor>
</comment>
<evidence type="ECO:0000313" key="9">
    <source>
        <dbReference type="Proteomes" id="UP000034235"/>
    </source>
</evidence>
<feature type="binding site" evidence="7">
    <location>
        <position position="55"/>
    </location>
    <ligand>
        <name>substrate</name>
    </ligand>
</feature>
<comment type="catalytic activity">
    <reaction evidence="6 7">
        <text>diphosphate + H2O = 2 phosphate + H(+)</text>
        <dbReference type="Rhea" id="RHEA:24576"/>
        <dbReference type="ChEBI" id="CHEBI:15377"/>
        <dbReference type="ChEBI" id="CHEBI:15378"/>
        <dbReference type="ChEBI" id="CHEBI:33019"/>
        <dbReference type="ChEBI" id="CHEBI:43474"/>
        <dbReference type="EC" id="3.6.1.1"/>
    </reaction>
</comment>
<dbReference type="GO" id="GO:0000287">
    <property type="term" value="F:magnesium ion binding"/>
    <property type="evidence" value="ECO:0007669"/>
    <property type="project" value="UniProtKB-UniRule"/>
</dbReference>
<dbReference type="HAMAP" id="MF_00209">
    <property type="entry name" value="Inorganic_PPase"/>
    <property type="match status" value="1"/>
</dbReference>
<feature type="binding site" evidence="7">
    <location>
        <position position="65"/>
    </location>
    <ligand>
        <name>Mg(2+)</name>
        <dbReference type="ChEBI" id="CHEBI:18420"/>
        <label>1</label>
    </ligand>
</feature>
<keyword evidence="4 7" id="KW-0378">Hydrolase</keyword>
<comment type="similarity">
    <text evidence="7">Belongs to the PPase family.</text>
</comment>
<dbReference type="Gene3D" id="3.90.80.10">
    <property type="entry name" value="Inorganic pyrophosphatase"/>
    <property type="match status" value="1"/>
</dbReference>
<evidence type="ECO:0000313" key="8">
    <source>
        <dbReference type="EMBL" id="KKQ67311.1"/>
    </source>
</evidence>
<evidence type="ECO:0000256" key="2">
    <source>
        <dbReference type="ARBA" id="ARBA00022490"/>
    </source>
</evidence>
<evidence type="ECO:0000256" key="5">
    <source>
        <dbReference type="ARBA" id="ARBA00022842"/>
    </source>
</evidence>
<dbReference type="EMBL" id="LBUP01000001">
    <property type="protein sequence ID" value="KKQ67311.1"/>
    <property type="molecule type" value="Genomic_DNA"/>
</dbReference>
<keyword evidence="3 7" id="KW-0479">Metal-binding</keyword>
<dbReference type="Proteomes" id="UP000034235">
    <property type="component" value="Unassembled WGS sequence"/>
</dbReference>
<feature type="binding site" evidence="7">
    <location>
        <position position="70"/>
    </location>
    <ligand>
        <name>Mg(2+)</name>
        <dbReference type="ChEBI" id="CHEBI:18420"/>
        <label>1</label>
    </ligand>
</feature>
<dbReference type="InterPro" id="IPR036649">
    <property type="entry name" value="Pyrophosphatase_sf"/>
</dbReference>
<dbReference type="InterPro" id="IPR008162">
    <property type="entry name" value="Pyrophosphatase"/>
</dbReference>
<evidence type="ECO:0000256" key="4">
    <source>
        <dbReference type="ARBA" id="ARBA00022801"/>
    </source>
</evidence>
<feature type="binding site" evidence="7">
    <location>
        <position position="102"/>
    </location>
    <ligand>
        <name>Mg(2+)</name>
        <dbReference type="ChEBI" id="CHEBI:18420"/>
        <label>1</label>
    </ligand>
</feature>
<comment type="subcellular location">
    <subcellularLocation>
        <location evidence="7">Cytoplasm</location>
    </subcellularLocation>
</comment>
<feature type="binding site" evidence="7">
    <location>
        <position position="43"/>
    </location>
    <ligand>
        <name>substrate</name>
    </ligand>
</feature>
<accession>A0A0G0MQW6</accession>
<keyword evidence="5 7" id="KW-0460">Magnesium</keyword>
<dbReference type="PANTHER" id="PTHR10286">
    <property type="entry name" value="INORGANIC PYROPHOSPHATASE"/>
    <property type="match status" value="1"/>
</dbReference>
<evidence type="ECO:0000256" key="6">
    <source>
        <dbReference type="ARBA" id="ARBA00047820"/>
    </source>
</evidence>
<dbReference type="PATRIC" id="fig|1618422.5.peg.243"/>